<keyword evidence="5" id="KW-1185">Reference proteome</keyword>
<sequence>MPDLRPPFPHPSTTQSLLPLHLSLQAAPFIPPSLHEQFTKALSSPHLCSIITATAAAIPIESKNWSTEWFEEITLAQREVVSNTIRLATVVESEGGGGRGLGGILSRAAAWGCQLEVEGEEEKEDIGWQVRRFWRGFRLPGEAIDVLAGPWEKVKPPLLEVLACNSDGDGGGNGEGYNEGNVNAIAWRNGRAHTLRIIQNRKPVRESDIRRQLDHITSLPASPSKDGEANIALLSWRSDRTSWSQLHSQLLAHAPNLPAFKKLYNSAISIALDPAPATPSPDEDEDGLARLLDEVRHGKYSPNRHADVTFGIVSFGYGEEGGGEGNGKIGLAFDHTPADCGAAMELSKILASPITQEEEIAGEECNFIPERLEFTFPPGTKPDIPDSAQEKIPREVRIQTLNTTGRSYVFGGLVDVCLNLSLQATMSSSANSHQTTWPVIYQPVSQPNCYKGRCGPGCCTTAESITFLSSLFPSSSSSSSSPQEGEENLIPAFEKYLSRRRDVISAARTATPAGVFTMHKLYPALISAIESDDQSPDVRVAKEVLEKLESEVQFTGFTIDKNEVVAGVSNVFLPDQLVLFYLQKPNSCVVTFSATGRYIPQLPDILQRFKSRWEVIARFLDGYARVYRKSGGRAGKES</sequence>
<evidence type="ECO:0000313" key="5">
    <source>
        <dbReference type="Proteomes" id="UP000244722"/>
    </source>
</evidence>
<name>A0A2T6ZMH6_TUBBO</name>
<organism evidence="4 5">
    <name type="scientific">Tuber borchii</name>
    <name type="common">White truffle</name>
    <dbReference type="NCBI Taxonomy" id="42251"/>
    <lineage>
        <taxon>Eukaryota</taxon>
        <taxon>Fungi</taxon>
        <taxon>Dikarya</taxon>
        <taxon>Ascomycota</taxon>
        <taxon>Pezizomycotina</taxon>
        <taxon>Pezizomycetes</taxon>
        <taxon>Pezizales</taxon>
        <taxon>Tuberaceae</taxon>
        <taxon>Tuber</taxon>
    </lineage>
</organism>
<proteinExistence type="predicted"/>
<dbReference type="PANTHER" id="PTHR22589">
    <property type="entry name" value="CARNITINE O-ACYLTRANSFERASE"/>
    <property type="match status" value="1"/>
</dbReference>
<dbReference type="EMBL" id="NESQ01000178">
    <property type="protein sequence ID" value="PUU76692.1"/>
    <property type="molecule type" value="Genomic_DNA"/>
</dbReference>
<dbReference type="OrthoDB" id="5392963at2759"/>
<dbReference type="GO" id="GO:0016746">
    <property type="term" value="F:acyltransferase activity"/>
    <property type="evidence" value="ECO:0007669"/>
    <property type="project" value="UniProtKB-KW"/>
</dbReference>
<evidence type="ECO:0000259" key="3">
    <source>
        <dbReference type="Pfam" id="PF00755"/>
    </source>
</evidence>
<dbReference type="InterPro" id="IPR042231">
    <property type="entry name" value="Cho/carn_acyl_trans_2"/>
</dbReference>
<protein>
    <recommendedName>
        <fullName evidence="3">Choline/carnitine acyltransferase domain-containing protein</fullName>
    </recommendedName>
</protein>
<keyword evidence="1" id="KW-0808">Transferase</keyword>
<feature type="domain" description="Choline/carnitine acyltransferase" evidence="3">
    <location>
        <begin position="128"/>
        <end position="479"/>
    </location>
</feature>
<dbReference type="Proteomes" id="UP000244722">
    <property type="component" value="Unassembled WGS sequence"/>
</dbReference>
<dbReference type="InterPro" id="IPR039551">
    <property type="entry name" value="Cho/carn_acyl_trans"/>
</dbReference>
<gene>
    <name evidence="4" type="ORF">B9Z19DRAFT_1087698</name>
</gene>
<accession>A0A2T6ZMH6</accession>
<dbReference type="STRING" id="42251.A0A2T6ZMH6"/>
<dbReference type="SUPFAM" id="SSF52777">
    <property type="entry name" value="CoA-dependent acyltransferases"/>
    <property type="match status" value="1"/>
</dbReference>
<reference evidence="4 5" key="1">
    <citation type="submission" date="2017-04" db="EMBL/GenBank/DDBJ databases">
        <title>Draft genome sequence of Tuber borchii Vittad., a whitish edible truffle.</title>
        <authorList>
            <consortium name="DOE Joint Genome Institute"/>
            <person name="Murat C."/>
            <person name="Kuo A."/>
            <person name="Barry K.W."/>
            <person name="Clum A."/>
            <person name="Dockter R.B."/>
            <person name="Fauchery L."/>
            <person name="Iotti M."/>
            <person name="Kohler A."/>
            <person name="Labutti K."/>
            <person name="Lindquist E.A."/>
            <person name="Lipzen A."/>
            <person name="Ohm R.A."/>
            <person name="Wang M."/>
            <person name="Grigoriev I.V."/>
            <person name="Zambonelli A."/>
            <person name="Martin F.M."/>
        </authorList>
    </citation>
    <scope>NUCLEOTIDE SEQUENCE [LARGE SCALE GENOMIC DNA]</scope>
    <source>
        <strain evidence="4 5">Tbo3840</strain>
    </source>
</reference>
<dbReference type="Pfam" id="PF00755">
    <property type="entry name" value="Carn_acyltransf"/>
    <property type="match status" value="1"/>
</dbReference>
<comment type="caution">
    <text evidence="4">The sequence shown here is derived from an EMBL/GenBank/DDBJ whole genome shotgun (WGS) entry which is preliminary data.</text>
</comment>
<dbReference type="AlphaFoldDB" id="A0A2T6ZMH6"/>
<dbReference type="Gene3D" id="3.30.559.70">
    <property type="entry name" value="Choline/Carnitine o-acyltransferase, domain 2"/>
    <property type="match status" value="1"/>
</dbReference>
<feature type="active site" description="Proton acceptor" evidence="2">
    <location>
        <position position="335"/>
    </location>
</feature>
<dbReference type="InterPro" id="IPR000542">
    <property type="entry name" value="Carn_acyl_trans"/>
</dbReference>
<evidence type="ECO:0000256" key="2">
    <source>
        <dbReference type="PIRSR" id="PIRSR600542-1"/>
    </source>
</evidence>
<keyword evidence="1" id="KW-0012">Acyltransferase</keyword>
<evidence type="ECO:0000313" key="4">
    <source>
        <dbReference type="EMBL" id="PUU76692.1"/>
    </source>
</evidence>
<evidence type="ECO:0000256" key="1">
    <source>
        <dbReference type="ARBA" id="ARBA00023315"/>
    </source>
</evidence>